<comment type="subcellular location">
    <subcellularLocation>
        <location evidence="1">Cell membrane</location>
        <topology evidence="1">Peripheral membrane protein</topology>
    </subcellularLocation>
</comment>
<gene>
    <name evidence="12" type="ordered locus">Hqrw_1498</name>
</gene>
<proteinExistence type="inferred from homology"/>
<dbReference type="InterPro" id="IPR008995">
    <property type="entry name" value="Mo/tungstate-bd_C_term_dom"/>
</dbReference>
<evidence type="ECO:0000256" key="9">
    <source>
        <dbReference type="ARBA" id="ARBA00041133"/>
    </source>
</evidence>
<evidence type="ECO:0000259" key="11">
    <source>
        <dbReference type="PROSITE" id="PS50893"/>
    </source>
</evidence>
<dbReference type="InterPro" id="IPR005116">
    <property type="entry name" value="Transp-assoc_OB_typ1"/>
</dbReference>
<dbReference type="PANTHER" id="PTHR42781">
    <property type="entry name" value="SPERMIDINE/PUTRESCINE IMPORT ATP-BINDING PROTEIN POTA"/>
    <property type="match status" value="1"/>
</dbReference>
<dbReference type="KEGG" id="hwc:Hqrw_1498"/>
<evidence type="ECO:0000256" key="8">
    <source>
        <dbReference type="ARBA" id="ARBA00039025"/>
    </source>
</evidence>
<dbReference type="PROSITE" id="PS50893">
    <property type="entry name" value="ABC_TRANSPORTER_2"/>
    <property type="match status" value="1"/>
</dbReference>
<dbReference type="GO" id="GO:0016887">
    <property type="term" value="F:ATP hydrolysis activity"/>
    <property type="evidence" value="ECO:0007669"/>
    <property type="project" value="InterPro"/>
</dbReference>
<evidence type="ECO:0000256" key="3">
    <source>
        <dbReference type="ARBA" id="ARBA00022505"/>
    </source>
</evidence>
<dbReference type="GO" id="GO:0005886">
    <property type="term" value="C:plasma membrane"/>
    <property type="evidence" value="ECO:0007669"/>
    <property type="project" value="UniProtKB-SubCell"/>
</dbReference>
<comment type="similarity">
    <text evidence="6">Belongs to the ABC transporter superfamily. Sulfate/tungstate importer (TC 3.A.1.6) family.</text>
</comment>
<dbReference type="RefSeq" id="WP_014555300.1">
    <property type="nucleotide sequence ID" value="NC_017459.1"/>
</dbReference>
<dbReference type="OrthoDB" id="18368at2157"/>
<keyword evidence="4" id="KW-0547">Nucleotide-binding</keyword>
<dbReference type="GO" id="GO:0005524">
    <property type="term" value="F:ATP binding"/>
    <property type="evidence" value="ECO:0007669"/>
    <property type="project" value="UniProtKB-KW"/>
</dbReference>
<dbReference type="InterPro" id="IPR027417">
    <property type="entry name" value="P-loop_NTPase"/>
</dbReference>
<accession>G0LK18</accession>
<evidence type="ECO:0000256" key="1">
    <source>
        <dbReference type="ARBA" id="ARBA00004202"/>
    </source>
</evidence>
<evidence type="ECO:0000256" key="6">
    <source>
        <dbReference type="ARBA" id="ARBA00038307"/>
    </source>
</evidence>
<dbReference type="Proteomes" id="UP000007954">
    <property type="component" value="Chromosome"/>
</dbReference>
<evidence type="ECO:0000256" key="10">
    <source>
        <dbReference type="ARBA" id="ARBA00047936"/>
    </source>
</evidence>
<dbReference type="SUPFAM" id="SSF50331">
    <property type="entry name" value="MOP-like"/>
    <property type="match status" value="1"/>
</dbReference>
<keyword evidence="2" id="KW-0813">Transport</keyword>
<name>G0LK18_HALWC</name>
<dbReference type="AlphaFoldDB" id="G0LK18"/>
<dbReference type="EC" id="7.3.2.6" evidence="8"/>
<dbReference type="InterPro" id="IPR050093">
    <property type="entry name" value="ABC_SmlMolc_Importer"/>
</dbReference>
<dbReference type="InterPro" id="IPR003439">
    <property type="entry name" value="ABC_transporter-like_ATP-bd"/>
</dbReference>
<dbReference type="SMART" id="SM00382">
    <property type="entry name" value="AAA"/>
    <property type="match status" value="1"/>
</dbReference>
<reference evidence="12 13" key="1">
    <citation type="journal article" date="2011" name="PLoS ONE">
        <title>Haloquadratum walsbyi: limited diversity in a global pond.</title>
        <authorList>
            <person name="Dyall-Smith M."/>
            <person name="Pfeiffer F."/>
            <person name="Klee K."/>
            <person name="Palm P."/>
            <person name="Gross K."/>
            <person name="Schuster S.C."/>
            <person name="Rampp M."/>
            <person name="Oesterhelt D."/>
        </authorList>
    </citation>
    <scope>NUCLEOTIDE SEQUENCE [LARGE SCALE GENOMIC DNA]</scope>
    <source>
        <strain evidence="13">DSM 16854 / JCM 12705 / C23</strain>
    </source>
</reference>
<dbReference type="GO" id="GO:1901238">
    <property type="term" value="F:ABC-type tungstate transporter activity"/>
    <property type="evidence" value="ECO:0007669"/>
    <property type="project" value="UniProtKB-EC"/>
</dbReference>
<dbReference type="EMBL" id="FR746099">
    <property type="protein sequence ID" value="CCC39444.1"/>
    <property type="molecule type" value="Genomic_DNA"/>
</dbReference>
<dbReference type="Gene3D" id="3.40.50.300">
    <property type="entry name" value="P-loop containing nucleotide triphosphate hydrolases"/>
    <property type="match status" value="1"/>
</dbReference>
<feature type="domain" description="ABC transporter" evidence="11">
    <location>
        <begin position="3"/>
        <end position="223"/>
    </location>
</feature>
<dbReference type="InterPro" id="IPR017871">
    <property type="entry name" value="ABC_transporter-like_CS"/>
</dbReference>
<dbReference type="GeneID" id="12446163"/>
<comment type="catalytic activity">
    <reaction evidence="10">
        <text>tungstate(in) + ATP + H2O = tungstate(out) + ADP + phosphate + H(+)</text>
        <dbReference type="Rhea" id="RHEA:35027"/>
        <dbReference type="ChEBI" id="CHEBI:15377"/>
        <dbReference type="ChEBI" id="CHEBI:15378"/>
        <dbReference type="ChEBI" id="CHEBI:30616"/>
        <dbReference type="ChEBI" id="CHEBI:43474"/>
        <dbReference type="ChEBI" id="CHEBI:46502"/>
        <dbReference type="ChEBI" id="CHEBI:456216"/>
        <dbReference type="EC" id="7.3.2.6"/>
    </reaction>
</comment>
<evidence type="ECO:0000256" key="5">
    <source>
        <dbReference type="ARBA" id="ARBA00022840"/>
    </source>
</evidence>
<dbReference type="Pfam" id="PF00005">
    <property type="entry name" value="ABC_tran"/>
    <property type="match status" value="1"/>
</dbReference>
<dbReference type="Pfam" id="PF03459">
    <property type="entry name" value="TOBE"/>
    <property type="match status" value="1"/>
</dbReference>
<dbReference type="InterPro" id="IPR003593">
    <property type="entry name" value="AAA+_ATPase"/>
</dbReference>
<dbReference type="SUPFAM" id="SSF52540">
    <property type="entry name" value="P-loop containing nucleoside triphosphate hydrolases"/>
    <property type="match status" value="1"/>
</dbReference>
<keyword evidence="5 12" id="KW-0067">ATP-binding</keyword>
<organism evidence="12 13">
    <name type="scientific">Haloquadratum walsbyi (strain DSM 16854 / JCM 12705 / C23)</name>
    <dbReference type="NCBI Taxonomy" id="768065"/>
    <lineage>
        <taxon>Archaea</taxon>
        <taxon>Methanobacteriati</taxon>
        <taxon>Methanobacteriota</taxon>
        <taxon>Stenosarchaea group</taxon>
        <taxon>Halobacteria</taxon>
        <taxon>Halobacteriales</taxon>
        <taxon>Haloferacaceae</taxon>
        <taxon>Haloquadratum</taxon>
    </lineage>
</organism>
<comment type="subunit">
    <text evidence="7">The complex is composed of two ATP-binding proteins (WtpC), two transmembrane proteins (WtpB) and a solute-binding protein (WtpA).</text>
</comment>
<evidence type="ECO:0000256" key="2">
    <source>
        <dbReference type="ARBA" id="ARBA00022448"/>
    </source>
</evidence>
<protein>
    <recommendedName>
        <fullName evidence="9">Molybdate/tungstate import ATP-binding protein WtpC</fullName>
        <ecNumber evidence="8">7.3.2.6</ecNumber>
    </recommendedName>
</protein>
<evidence type="ECO:0000313" key="13">
    <source>
        <dbReference type="Proteomes" id="UP000007954"/>
    </source>
</evidence>
<evidence type="ECO:0000256" key="4">
    <source>
        <dbReference type="ARBA" id="ARBA00022741"/>
    </source>
</evidence>
<dbReference type="HOGENOM" id="CLU_000604_1_1_2"/>
<keyword evidence="3" id="KW-0500">Molybdenum</keyword>
<dbReference type="PANTHER" id="PTHR42781:SF4">
    <property type="entry name" value="SPERMIDINE_PUTRESCINE IMPORT ATP-BINDING PROTEIN POTA"/>
    <property type="match status" value="1"/>
</dbReference>
<evidence type="ECO:0000313" key="12">
    <source>
        <dbReference type="EMBL" id="CCC39444.1"/>
    </source>
</evidence>
<dbReference type="PROSITE" id="PS00211">
    <property type="entry name" value="ABC_TRANSPORTER_1"/>
    <property type="match status" value="1"/>
</dbReference>
<sequence length="350" mass="37728">MTLTLTDITTTYEDFTLGPLSLVVDNEVLAVLGPSGSGKTTILSSVAGIVQPDTGSIYLNERSLIDCPIEQRDIGVVFQDGALFPHMTAYENIAYAATTPEHIDKYTTLLDIAQILDRKPAALSGGERQRVALARTLAADPSALLLDEPLSSLDTPIRRRLRGDLRALFQTLDIPVIYVTHDQQTATALGDRLAIVQAGMIKQIGTPQMIRNAPNSAFVARFTGNENLFTATVTGHNEHGAIIRIGEQTVQTTVNWTGDDCVTASIHPARIQVGSQSMSDLTDPSHSFTGTVVQQLTEGSMTRVTIAVQTADIALTATVHPPMTHQLSLIPDETVEITFSSTAVHLFARE</sequence>
<evidence type="ECO:0000256" key="7">
    <source>
        <dbReference type="ARBA" id="ARBA00038781"/>
    </source>
</evidence>